<keyword evidence="1" id="KW-0489">Methyltransferase</keyword>
<dbReference type="GO" id="GO:0032259">
    <property type="term" value="P:methylation"/>
    <property type="evidence" value="ECO:0007669"/>
    <property type="project" value="UniProtKB-KW"/>
</dbReference>
<dbReference type="SUPFAM" id="SSF53335">
    <property type="entry name" value="S-adenosyl-L-methionine-dependent methyltransferases"/>
    <property type="match status" value="1"/>
</dbReference>
<dbReference type="AlphaFoldDB" id="A0A5B3H5I9"/>
<dbReference type="GeneID" id="73803051"/>
<proteinExistence type="predicted"/>
<dbReference type="CDD" id="cd02440">
    <property type="entry name" value="AdoMet_MTases"/>
    <property type="match status" value="1"/>
</dbReference>
<name>A0A5B3H5I9_9BACT</name>
<dbReference type="RefSeq" id="WP_004328723.1">
    <property type="nucleotide sequence ID" value="NZ_JADMQE010000005.1"/>
</dbReference>
<comment type="caution">
    <text evidence="1">The sequence shown here is derived from an EMBL/GenBank/DDBJ whole genome shotgun (WGS) entry which is preliminary data.</text>
</comment>
<organism evidence="1 2">
    <name type="scientific">Alistipes onderdonkii</name>
    <dbReference type="NCBI Taxonomy" id="328813"/>
    <lineage>
        <taxon>Bacteria</taxon>
        <taxon>Pseudomonadati</taxon>
        <taxon>Bacteroidota</taxon>
        <taxon>Bacteroidia</taxon>
        <taxon>Bacteroidales</taxon>
        <taxon>Rikenellaceae</taxon>
        <taxon>Alistipes</taxon>
    </lineage>
</organism>
<dbReference type="EMBL" id="VVXH01000001">
    <property type="protein sequence ID" value="KAA2381264.1"/>
    <property type="molecule type" value="Genomic_DNA"/>
</dbReference>
<keyword evidence="1" id="KW-0808">Transferase</keyword>
<reference evidence="1 2" key="1">
    <citation type="journal article" date="2019" name="Nat. Med.">
        <title>A library of human gut bacterial isolates paired with longitudinal multiomics data enables mechanistic microbiome research.</title>
        <authorList>
            <person name="Poyet M."/>
            <person name="Groussin M."/>
            <person name="Gibbons S.M."/>
            <person name="Avila-Pacheco J."/>
            <person name="Jiang X."/>
            <person name="Kearney S.M."/>
            <person name="Perrotta A.R."/>
            <person name="Berdy B."/>
            <person name="Zhao S."/>
            <person name="Lieberman T.D."/>
            <person name="Swanson P.K."/>
            <person name="Smith M."/>
            <person name="Roesemann S."/>
            <person name="Alexander J.E."/>
            <person name="Rich S.A."/>
            <person name="Livny J."/>
            <person name="Vlamakis H."/>
            <person name="Clish C."/>
            <person name="Bullock K."/>
            <person name="Deik A."/>
            <person name="Scott J."/>
            <person name="Pierce K.A."/>
            <person name="Xavier R.J."/>
            <person name="Alm E.J."/>
        </authorList>
    </citation>
    <scope>NUCLEOTIDE SEQUENCE [LARGE SCALE GENOMIC DNA]</scope>
    <source>
        <strain evidence="1 2">BIOML-A266</strain>
    </source>
</reference>
<evidence type="ECO:0000313" key="1">
    <source>
        <dbReference type="EMBL" id="KAA2381264.1"/>
    </source>
</evidence>
<protein>
    <submittedName>
        <fullName evidence="1">Class I SAM-dependent methyltransferase</fullName>
    </submittedName>
</protein>
<evidence type="ECO:0000313" key="2">
    <source>
        <dbReference type="Proteomes" id="UP000322940"/>
    </source>
</evidence>
<gene>
    <name evidence="1" type="ORF">F2Y10_01920</name>
</gene>
<sequence length="162" mass="18858">MKKILDACCGSRMCWFDKDNPDTVFMDCRSEEHTLCDGRRLEIRPDVVGDFRKMPFPDNSFYLVLFDPPHLNNLGESSWLAKKYGRLLPSWEDDIRQGFEECMRVLKPNGTLIFKWNEQQIPTARIIEIIGQKPLFGHTSGKGGKTIWMCFLKNEKSNETHL</sequence>
<dbReference type="Proteomes" id="UP000322940">
    <property type="component" value="Unassembled WGS sequence"/>
</dbReference>
<dbReference type="Gene3D" id="3.40.50.150">
    <property type="entry name" value="Vaccinia Virus protein VP39"/>
    <property type="match status" value="1"/>
</dbReference>
<accession>A0A5B3H5I9</accession>
<dbReference type="GO" id="GO:0008168">
    <property type="term" value="F:methyltransferase activity"/>
    <property type="evidence" value="ECO:0007669"/>
    <property type="project" value="UniProtKB-KW"/>
</dbReference>
<dbReference type="InterPro" id="IPR029063">
    <property type="entry name" value="SAM-dependent_MTases_sf"/>
</dbReference>